<keyword evidence="5 9" id="KW-0548">Nucleotidyltransferase</keyword>
<name>A0A160TWG8_9ZZZZ</name>
<dbReference type="InterPro" id="IPR003716">
    <property type="entry name" value="DNA-dir_RNA_pol_omega"/>
</dbReference>
<dbReference type="InterPro" id="IPR036161">
    <property type="entry name" value="RPB6/omega-like_sf"/>
</dbReference>
<protein>
    <recommendedName>
        <fullName evidence="2">DNA-directed RNA polymerase</fullName>
        <ecNumber evidence="2">2.7.7.6</ecNumber>
    </recommendedName>
</protein>
<dbReference type="EMBL" id="CZRL01000097">
    <property type="protein sequence ID" value="CUS53284.1"/>
    <property type="molecule type" value="Genomic_DNA"/>
</dbReference>
<feature type="compositionally biased region" description="Basic and acidic residues" evidence="8">
    <location>
        <begin position="81"/>
        <end position="98"/>
    </location>
</feature>
<dbReference type="PANTHER" id="PTHR34476">
    <property type="entry name" value="DNA-DIRECTED RNA POLYMERASE SUBUNIT OMEGA"/>
    <property type="match status" value="1"/>
</dbReference>
<comment type="similarity">
    <text evidence="1">Belongs to the RNA polymerase subunit omega family.</text>
</comment>
<keyword evidence="4 9" id="KW-0808">Transferase</keyword>
<dbReference type="NCBIfam" id="TIGR00690">
    <property type="entry name" value="rpoZ"/>
    <property type="match status" value="1"/>
</dbReference>
<dbReference type="SMART" id="SM01409">
    <property type="entry name" value="RNA_pol_Rpb6"/>
    <property type="match status" value="1"/>
</dbReference>
<keyword evidence="6" id="KW-0804">Transcription</keyword>
<keyword evidence="3 9" id="KW-0240">DNA-directed RNA polymerase</keyword>
<dbReference type="EC" id="2.7.7.6" evidence="2"/>
<evidence type="ECO:0000256" key="1">
    <source>
        <dbReference type="ARBA" id="ARBA00006711"/>
    </source>
</evidence>
<reference evidence="9" key="1">
    <citation type="submission" date="2015-10" db="EMBL/GenBank/DDBJ databases">
        <authorList>
            <person name="Gilbert D.G."/>
        </authorList>
    </citation>
    <scope>NUCLEOTIDE SEQUENCE</scope>
</reference>
<evidence type="ECO:0000313" key="9">
    <source>
        <dbReference type="EMBL" id="CUS53284.1"/>
    </source>
</evidence>
<feature type="region of interest" description="Disordered" evidence="8">
    <location>
        <begin position="81"/>
        <end position="129"/>
    </location>
</feature>
<organism evidence="9">
    <name type="scientific">hydrothermal vent metagenome</name>
    <dbReference type="NCBI Taxonomy" id="652676"/>
    <lineage>
        <taxon>unclassified sequences</taxon>
        <taxon>metagenomes</taxon>
        <taxon>ecological metagenomes</taxon>
    </lineage>
</organism>
<evidence type="ECO:0000256" key="4">
    <source>
        <dbReference type="ARBA" id="ARBA00022679"/>
    </source>
</evidence>
<evidence type="ECO:0000256" key="8">
    <source>
        <dbReference type="SAM" id="MobiDB-lite"/>
    </source>
</evidence>
<dbReference type="InterPro" id="IPR006110">
    <property type="entry name" value="Pol_omega/Rpo6/RPB6"/>
</dbReference>
<dbReference type="SUPFAM" id="SSF63562">
    <property type="entry name" value="RPB6/omega subunit-like"/>
    <property type="match status" value="1"/>
</dbReference>
<proteinExistence type="inferred from homology"/>
<evidence type="ECO:0000256" key="7">
    <source>
        <dbReference type="ARBA" id="ARBA00048552"/>
    </source>
</evidence>
<gene>
    <name evidence="9" type="ORF">MGWOODY_XGa1354</name>
</gene>
<dbReference type="Pfam" id="PF01192">
    <property type="entry name" value="RNA_pol_Rpb6"/>
    <property type="match status" value="1"/>
</dbReference>
<accession>A0A160TWG8</accession>
<dbReference type="GO" id="GO:0003899">
    <property type="term" value="F:DNA-directed RNA polymerase activity"/>
    <property type="evidence" value="ECO:0007669"/>
    <property type="project" value="UniProtKB-EC"/>
</dbReference>
<sequence length="129" mass="14311">MARVTVEDCLENVENRFQLVLVAAKRTRQLTFGADPLVPEDRDKPTVIALREIAEGLVTPDILEEKEIDLEKELFGEIEEVQTKAETETKDLSLKEDTAANESSAADDDTGDSNADDSSNNEEERTSVQ</sequence>
<dbReference type="GO" id="GO:0003677">
    <property type="term" value="F:DNA binding"/>
    <property type="evidence" value="ECO:0007669"/>
    <property type="project" value="InterPro"/>
</dbReference>
<dbReference type="GO" id="GO:0006351">
    <property type="term" value="P:DNA-templated transcription"/>
    <property type="evidence" value="ECO:0007669"/>
    <property type="project" value="InterPro"/>
</dbReference>
<evidence type="ECO:0000256" key="5">
    <source>
        <dbReference type="ARBA" id="ARBA00022695"/>
    </source>
</evidence>
<dbReference type="HAMAP" id="MF_00366">
    <property type="entry name" value="RNApol_bact_RpoZ"/>
    <property type="match status" value="1"/>
</dbReference>
<evidence type="ECO:0000256" key="6">
    <source>
        <dbReference type="ARBA" id="ARBA00023163"/>
    </source>
</evidence>
<dbReference type="GO" id="GO:0000428">
    <property type="term" value="C:DNA-directed RNA polymerase complex"/>
    <property type="evidence" value="ECO:0007669"/>
    <property type="project" value="UniProtKB-KW"/>
</dbReference>
<evidence type="ECO:0000256" key="2">
    <source>
        <dbReference type="ARBA" id="ARBA00012418"/>
    </source>
</evidence>
<dbReference type="AlphaFoldDB" id="A0A160TWG8"/>
<comment type="catalytic activity">
    <reaction evidence="7">
        <text>RNA(n) + a ribonucleoside 5'-triphosphate = RNA(n+1) + diphosphate</text>
        <dbReference type="Rhea" id="RHEA:21248"/>
        <dbReference type="Rhea" id="RHEA-COMP:14527"/>
        <dbReference type="Rhea" id="RHEA-COMP:17342"/>
        <dbReference type="ChEBI" id="CHEBI:33019"/>
        <dbReference type="ChEBI" id="CHEBI:61557"/>
        <dbReference type="ChEBI" id="CHEBI:140395"/>
        <dbReference type="EC" id="2.7.7.6"/>
    </reaction>
</comment>
<dbReference type="Gene3D" id="3.90.940.10">
    <property type="match status" value="1"/>
</dbReference>
<feature type="compositionally biased region" description="Acidic residues" evidence="8">
    <location>
        <begin position="105"/>
        <end position="121"/>
    </location>
</feature>
<evidence type="ECO:0000256" key="3">
    <source>
        <dbReference type="ARBA" id="ARBA00022478"/>
    </source>
</evidence>
<dbReference type="PANTHER" id="PTHR34476:SF1">
    <property type="entry name" value="DNA-DIRECTED RNA POLYMERASE SUBUNIT OMEGA"/>
    <property type="match status" value="1"/>
</dbReference>